<reference evidence="1" key="1">
    <citation type="submission" date="2023-03" db="EMBL/GenBank/DDBJ databases">
        <title>Massive genome expansion in bonnet fungi (Mycena s.s.) driven by repeated elements and novel gene families across ecological guilds.</title>
        <authorList>
            <consortium name="Lawrence Berkeley National Laboratory"/>
            <person name="Harder C.B."/>
            <person name="Miyauchi S."/>
            <person name="Viragh M."/>
            <person name="Kuo A."/>
            <person name="Thoen E."/>
            <person name="Andreopoulos B."/>
            <person name="Lu D."/>
            <person name="Skrede I."/>
            <person name="Drula E."/>
            <person name="Henrissat B."/>
            <person name="Morin E."/>
            <person name="Kohler A."/>
            <person name="Barry K."/>
            <person name="LaButti K."/>
            <person name="Morin E."/>
            <person name="Salamov A."/>
            <person name="Lipzen A."/>
            <person name="Mereny Z."/>
            <person name="Hegedus B."/>
            <person name="Baldrian P."/>
            <person name="Stursova M."/>
            <person name="Weitz H."/>
            <person name="Taylor A."/>
            <person name="Grigoriev I.V."/>
            <person name="Nagy L.G."/>
            <person name="Martin F."/>
            <person name="Kauserud H."/>
        </authorList>
    </citation>
    <scope>NUCLEOTIDE SEQUENCE</scope>
    <source>
        <strain evidence="1">CBHHK002</strain>
    </source>
</reference>
<organism evidence="1 2">
    <name type="scientific">Mycena albidolilacea</name>
    <dbReference type="NCBI Taxonomy" id="1033008"/>
    <lineage>
        <taxon>Eukaryota</taxon>
        <taxon>Fungi</taxon>
        <taxon>Dikarya</taxon>
        <taxon>Basidiomycota</taxon>
        <taxon>Agaricomycotina</taxon>
        <taxon>Agaricomycetes</taxon>
        <taxon>Agaricomycetidae</taxon>
        <taxon>Agaricales</taxon>
        <taxon>Marasmiineae</taxon>
        <taxon>Mycenaceae</taxon>
        <taxon>Mycena</taxon>
    </lineage>
</organism>
<dbReference type="EMBL" id="JARIHO010000059">
    <property type="protein sequence ID" value="KAJ7318187.1"/>
    <property type="molecule type" value="Genomic_DNA"/>
</dbReference>
<keyword evidence="2" id="KW-1185">Reference proteome</keyword>
<evidence type="ECO:0000313" key="1">
    <source>
        <dbReference type="EMBL" id="KAJ7318187.1"/>
    </source>
</evidence>
<protein>
    <submittedName>
        <fullName evidence="1">Uncharacterized protein</fullName>
    </submittedName>
</protein>
<name>A0AAD6ZD83_9AGAR</name>
<accession>A0AAD6ZD83</accession>
<proteinExistence type="predicted"/>
<dbReference type="AlphaFoldDB" id="A0AAD6ZD83"/>
<evidence type="ECO:0000313" key="2">
    <source>
        <dbReference type="Proteomes" id="UP001218218"/>
    </source>
</evidence>
<sequence>MDNNDYWRKKIGVSKDHVADGKKEFGLSAAHKKEIVIRDMGREAMDDTDLQTGIILLAMMDITDDDLMTVGKLSEAELEALSTEARSELVEQTLELKLGEERFNALTPAQQCNKCTHLFGGCCCHKDLNVVRYGYRNPTYLLYSQYLLPNNPGDSAAVQNAVESSSAGAIKLLQLIGSLLRHKDSEHGYQDRCTIFLRERKLELFDLEEPGKFPDVSNNRYGCYTYAAAEVVCFHGIIQELVTKIIDRKAKAGQKNHVEANILKGLNCAATMTELVVLALYGASVSWPYMAAVHGTKDKPINLVSLTPLHRKLPDFCAHIAEDPKILLDPKTPLDKLTINAQPFRDDFLVESIQQLRSKLPNLELVISKMFSGAEEGWLQFTPEFRPGSTFDSLTPEQLAILHIPSTNDCSEGMLGTFRVHMCYHPNSTTHLFTNQTRTEQNNTEAFVKKHCDKAVEKYMMREWQWLAKQQEKAERGRTQLLKAALRKKSATD</sequence>
<dbReference type="Proteomes" id="UP001218218">
    <property type="component" value="Unassembled WGS sequence"/>
</dbReference>
<gene>
    <name evidence="1" type="ORF">DFH08DRAFT_1037124</name>
</gene>
<comment type="caution">
    <text evidence="1">The sequence shown here is derived from an EMBL/GenBank/DDBJ whole genome shotgun (WGS) entry which is preliminary data.</text>
</comment>